<dbReference type="EMBL" id="QSUB01000001">
    <property type="protein sequence ID" value="RGN07014.1"/>
    <property type="molecule type" value="Genomic_DNA"/>
</dbReference>
<proteinExistence type="predicted"/>
<comment type="caution">
    <text evidence="1">The sequence shown here is derived from an EMBL/GenBank/DDBJ whole genome shotgun (WGS) entry which is preliminary data.</text>
</comment>
<name>A0A3E5AAU4_9FIRM</name>
<dbReference type="AlphaFoldDB" id="A0A3E5AAU4"/>
<dbReference type="Pfam" id="PF20063">
    <property type="entry name" value="DUF6462"/>
    <property type="match status" value="1"/>
</dbReference>
<dbReference type="InterPro" id="IPR045591">
    <property type="entry name" value="DUF6462"/>
</dbReference>
<gene>
    <name evidence="1" type="ORF">DXB81_00310</name>
</gene>
<accession>A0A3E5AAU4</accession>
<dbReference type="Proteomes" id="UP000261222">
    <property type="component" value="Unassembled WGS sequence"/>
</dbReference>
<evidence type="ECO:0000313" key="1">
    <source>
        <dbReference type="EMBL" id="RGN07014.1"/>
    </source>
</evidence>
<sequence length="66" mass="7496">MNARNIGNETKINPKTGRIDQACERYGVGRSAMRRIAEESGAVVRIGRTYLINYSKVDQYMDELSE</sequence>
<evidence type="ECO:0000313" key="2">
    <source>
        <dbReference type="Proteomes" id="UP000261222"/>
    </source>
</evidence>
<protein>
    <submittedName>
        <fullName evidence="1">Uncharacterized protein</fullName>
    </submittedName>
</protein>
<reference evidence="1 2" key="1">
    <citation type="submission" date="2018-08" db="EMBL/GenBank/DDBJ databases">
        <title>A genome reference for cultivated species of the human gut microbiota.</title>
        <authorList>
            <person name="Zou Y."/>
            <person name="Xue W."/>
            <person name="Luo G."/>
        </authorList>
    </citation>
    <scope>NUCLEOTIDE SEQUENCE [LARGE SCALE GENOMIC DNA]</scope>
    <source>
        <strain evidence="1 2">OM06-11AA</strain>
    </source>
</reference>
<dbReference type="RefSeq" id="WP_117738666.1">
    <property type="nucleotide sequence ID" value="NZ_QSUB01000001.1"/>
</dbReference>
<organism evidence="1 2">
    <name type="scientific">Blautia obeum</name>
    <dbReference type="NCBI Taxonomy" id="40520"/>
    <lineage>
        <taxon>Bacteria</taxon>
        <taxon>Bacillati</taxon>
        <taxon>Bacillota</taxon>
        <taxon>Clostridia</taxon>
        <taxon>Lachnospirales</taxon>
        <taxon>Lachnospiraceae</taxon>
        <taxon>Blautia</taxon>
    </lineage>
</organism>